<dbReference type="AlphaFoldDB" id="A0A2X2JIQ5"/>
<dbReference type="Proteomes" id="UP000251241">
    <property type="component" value="Unassembled WGS sequence"/>
</dbReference>
<evidence type="ECO:0008006" key="3">
    <source>
        <dbReference type="Google" id="ProtNLM"/>
    </source>
</evidence>
<evidence type="ECO:0000313" key="1">
    <source>
        <dbReference type="EMBL" id="SPZ91891.1"/>
    </source>
</evidence>
<sequence length="252" mass="29089">MYGVNKTANILFIHRLKIHTIFIRMKILQTILSCLLITLMSGHLVAQEKTKGIIMELVSGEKIEAAQIQNLRTKVEVQTNRDGSFAIDANINDLLLIKAVGYEQDTVFIYDTSLRRIYLNRMNNVIELSEVLVERMTDSRLAAEIQREKTLGKYSDASQNRGGVRISPSRIFSKEGKQARSNYKLLVDELEKRAVDRKFTENLIKELTPLNGSDLALFKERFRPSYKFIQNSSQETLKVYIMDSYKKFNEKK</sequence>
<dbReference type="EMBL" id="UAUU01000011">
    <property type="protein sequence ID" value="SPZ91891.1"/>
    <property type="molecule type" value="Genomic_DNA"/>
</dbReference>
<accession>A0A2X2JIQ5</accession>
<reference evidence="1 2" key="1">
    <citation type="submission" date="2018-06" db="EMBL/GenBank/DDBJ databases">
        <authorList>
            <consortium name="Pathogen Informatics"/>
            <person name="Doyle S."/>
        </authorList>
    </citation>
    <scope>NUCLEOTIDE SEQUENCE [LARGE SCALE GENOMIC DNA]</scope>
    <source>
        <strain evidence="1 2">NCTC11343</strain>
    </source>
</reference>
<protein>
    <recommendedName>
        <fullName evidence="3">TonB-linked outer membrane protein, SusC/RagA family</fullName>
    </recommendedName>
</protein>
<dbReference type="InterPro" id="IPR008969">
    <property type="entry name" value="CarboxyPept-like_regulatory"/>
</dbReference>
<gene>
    <name evidence="1" type="ORF">NCTC11343_03935</name>
</gene>
<dbReference type="SUPFAM" id="SSF49464">
    <property type="entry name" value="Carboxypeptidase regulatory domain-like"/>
    <property type="match status" value="1"/>
</dbReference>
<evidence type="ECO:0000313" key="2">
    <source>
        <dbReference type="Proteomes" id="UP000251241"/>
    </source>
</evidence>
<name>A0A2X2JIQ5_SPHMU</name>
<proteinExistence type="predicted"/>
<organism evidence="1 2">
    <name type="scientific">Sphingobacterium multivorum</name>
    <dbReference type="NCBI Taxonomy" id="28454"/>
    <lineage>
        <taxon>Bacteria</taxon>
        <taxon>Pseudomonadati</taxon>
        <taxon>Bacteroidota</taxon>
        <taxon>Sphingobacteriia</taxon>
        <taxon>Sphingobacteriales</taxon>
        <taxon>Sphingobacteriaceae</taxon>
        <taxon>Sphingobacterium</taxon>
    </lineage>
</organism>